<feature type="region of interest" description="Disordered" evidence="1">
    <location>
        <begin position="191"/>
        <end position="211"/>
    </location>
</feature>
<organism evidence="3 4">
    <name type="scientific">Halovivax cerinus</name>
    <dbReference type="NCBI Taxonomy" id="1487865"/>
    <lineage>
        <taxon>Archaea</taxon>
        <taxon>Methanobacteriati</taxon>
        <taxon>Methanobacteriota</taxon>
        <taxon>Stenosarchaea group</taxon>
        <taxon>Halobacteria</taxon>
        <taxon>Halobacteriales</taxon>
        <taxon>Natrialbaceae</taxon>
        <taxon>Halovivax</taxon>
    </lineage>
</organism>
<gene>
    <name evidence="3" type="ORF">ACFOUR_05880</name>
</gene>
<dbReference type="EC" id="2.1.1.-" evidence="3"/>
<dbReference type="GO" id="GO:0008168">
    <property type="term" value="F:methyltransferase activity"/>
    <property type="evidence" value="ECO:0007669"/>
    <property type="project" value="UniProtKB-KW"/>
</dbReference>
<comment type="caution">
    <text evidence="3">The sequence shown here is derived from an EMBL/GenBank/DDBJ whole genome shotgun (WGS) entry which is preliminary data.</text>
</comment>
<dbReference type="Gene3D" id="3.40.50.150">
    <property type="entry name" value="Vaccinia Virus protein VP39"/>
    <property type="match status" value="1"/>
</dbReference>
<dbReference type="SUPFAM" id="SSF53335">
    <property type="entry name" value="S-adenosyl-L-methionine-dependent methyltransferases"/>
    <property type="match status" value="1"/>
</dbReference>
<dbReference type="GO" id="GO:0032259">
    <property type="term" value="P:methylation"/>
    <property type="evidence" value="ECO:0007669"/>
    <property type="project" value="UniProtKB-KW"/>
</dbReference>
<keyword evidence="3" id="KW-0808">Transferase</keyword>
<dbReference type="InterPro" id="IPR029063">
    <property type="entry name" value="SAM-dependent_MTases_sf"/>
</dbReference>
<keyword evidence="4" id="KW-1185">Reference proteome</keyword>
<evidence type="ECO:0000256" key="1">
    <source>
        <dbReference type="SAM" id="MobiDB-lite"/>
    </source>
</evidence>
<dbReference type="GeneID" id="73903280"/>
<keyword evidence="3" id="KW-0489">Methyltransferase</keyword>
<dbReference type="PANTHER" id="PTHR43591:SF24">
    <property type="entry name" value="2-METHOXY-6-POLYPRENYL-1,4-BENZOQUINOL METHYLASE, MITOCHONDRIAL"/>
    <property type="match status" value="1"/>
</dbReference>
<dbReference type="Proteomes" id="UP001595846">
    <property type="component" value="Unassembled WGS sequence"/>
</dbReference>
<dbReference type="InterPro" id="IPR013216">
    <property type="entry name" value="Methyltransf_11"/>
</dbReference>
<dbReference type="Pfam" id="PF08241">
    <property type="entry name" value="Methyltransf_11"/>
    <property type="match status" value="1"/>
</dbReference>
<feature type="domain" description="Methyltransferase type 11" evidence="2">
    <location>
        <begin position="36"/>
        <end position="118"/>
    </location>
</feature>
<evidence type="ECO:0000313" key="3">
    <source>
        <dbReference type="EMBL" id="MFC3957899.1"/>
    </source>
</evidence>
<sequence>MREFSAEYLRRTREGMWVDSREALSALGLDEREQVLDVGCGTGELSRVLDAETPDDCSVIGCDADLDLLTTASEYVPVVAGDALRLPVSDGSFDLVVCQALLINLPEPSAAVAEFSRVSSDLIAAIEPDNGAVTVESTVDAESALADRARRAYLDGVNTNVALGAATRDAFEAADVEVVATARYDHDRSVTPPYDESALRSAKRKASGEGLADDRETLLAGALTPDEYDDLRSAWREMGRTVVDQIGDRTYRRTETVPFHVTVGRVDA</sequence>
<accession>A0ABD5NMU3</accession>
<dbReference type="PANTHER" id="PTHR43591">
    <property type="entry name" value="METHYLTRANSFERASE"/>
    <property type="match status" value="1"/>
</dbReference>
<dbReference type="EMBL" id="JBHSAQ010000002">
    <property type="protein sequence ID" value="MFC3957899.1"/>
    <property type="molecule type" value="Genomic_DNA"/>
</dbReference>
<name>A0ABD5NMU3_9EURY</name>
<protein>
    <submittedName>
        <fullName evidence="3">Class I SAM-dependent methyltransferase</fullName>
        <ecNumber evidence="3">2.1.1.-</ecNumber>
    </submittedName>
</protein>
<dbReference type="RefSeq" id="WP_256530591.1">
    <property type="nucleotide sequence ID" value="NZ_CP101824.1"/>
</dbReference>
<evidence type="ECO:0000259" key="2">
    <source>
        <dbReference type="Pfam" id="PF08241"/>
    </source>
</evidence>
<dbReference type="CDD" id="cd02440">
    <property type="entry name" value="AdoMet_MTases"/>
    <property type="match status" value="1"/>
</dbReference>
<evidence type="ECO:0000313" key="4">
    <source>
        <dbReference type="Proteomes" id="UP001595846"/>
    </source>
</evidence>
<dbReference type="AlphaFoldDB" id="A0ABD5NMU3"/>
<reference evidence="3 4" key="1">
    <citation type="journal article" date="2019" name="Int. J. Syst. Evol. Microbiol.">
        <title>The Global Catalogue of Microorganisms (GCM) 10K type strain sequencing project: providing services to taxonomists for standard genome sequencing and annotation.</title>
        <authorList>
            <consortium name="The Broad Institute Genomics Platform"/>
            <consortium name="The Broad Institute Genome Sequencing Center for Infectious Disease"/>
            <person name="Wu L."/>
            <person name="Ma J."/>
        </authorList>
    </citation>
    <scope>NUCLEOTIDE SEQUENCE [LARGE SCALE GENOMIC DNA]</scope>
    <source>
        <strain evidence="3 4">IBRC-M 10256</strain>
    </source>
</reference>
<proteinExistence type="predicted"/>